<keyword evidence="3" id="KW-1185">Reference proteome</keyword>
<reference evidence="2 3" key="1">
    <citation type="submission" date="2021-06" db="EMBL/GenBank/DDBJ databases">
        <authorList>
            <person name="Palmer J.M."/>
        </authorList>
    </citation>
    <scope>NUCLEOTIDE SEQUENCE [LARGE SCALE GENOMIC DNA]</scope>
    <source>
        <strain evidence="2 3">XC_2019</strain>
        <tissue evidence="2">Muscle</tissue>
    </source>
</reference>
<feature type="compositionally biased region" description="Polar residues" evidence="1">
    <location>
        <begin position="75"/>
        <end position="88"/>
    </location>
</feature>
<comment type="caution">
    <text evidence="2">The sequence shown here is derived from an EMBL/GenBank/DDBJ whole genome shotgun (WGS) entry which is preliminary data.</text>
</comment>
<dbReference type="Proteomes" id="UP001434883">
    <property type="component" value="Unassembled WGS sequence"/>
</dbReference>
<feature type="region of interest" description="Disordered" evidence="1">
    <location>
        <begin position="75"/>
        <end position="163"/>
    </location>
</feature>
<evidence type="ECO:0000313" key="2">
    <source>
        <dbReference type="EMBL" id="MEQ2209047.1"/>
    </source>
</evidence>
<accession>A0ABV0RNT8</accession>
<organism evidence="2 3">
    <name type="scientific">Xenoophorus captivus</name>
    <dbReference type="NCBI Taxonomy" id="1517983"/>
    <lineage>
        <taxon>Eukaryota</taxon>
        <taxon>Metazoa</taxon>
        <taxon>Chordata</taxon>
        <taxon>Craniata</taxon>
        <taxon>Vertebrata</taxon>
        <taxon>Euteleostomi</taxon>
        <taxon>Actinopterygii</taxon>
        <taxon>Neopterygii</taxon>
        <taxon>Teleostei</taxon>
        <taxon>Neoteleostei</taxon>
        <taxon>Acanthomorphata</taxon>
        <taxon>Ovalentaria</taxon>
        <taxon>Atherinomorphae</taxon>
        <taxon>Cyprinodontiformes</taxon>
        <taxon>Goodeidae</taxon>
        <taxon>Xenoophorus</taxon>
    </lineage>
</organism>
<protein>
    <submittedName>
        <fullName evidence="2">Uncharacterized protein</fullName>
    </submittedName>
</protein>
<name>A0ABV0RNT8_9TELE</name>
<evidence type="ECO:0000313" key="3">
    <source>
        <dbReference type="Proteomes" id="UP001434883"/>
    </source>
</evidence>
<dbReference type="EMBL" id="JAHRIN010050935">
    <property type="protein sequence ID" value="MEQ2209047.1"/>
    <property type="molecule type" value="Genomic_DNA"/>
</dbReference>
<sequence length="163" mass="18076">VLKESSFRTCGTCRAVLVVFGPAPLYAVDLVQHTLVSRAQALVGRHRERRVLRAPDVRGRTHRIRCHHLPKLGSVTWSGGQRSSSNESGAHGEEAQQQRVQRMCQEGTYGKCSQSSEQELWTPPYEDRAPLRTEESSHAGVGMKGGAEGPRKDKFSFNAHLNT</sequence>
<gene>
    <name evidence="2" type="ORF">XENOCAPTIV_023106</name>
</gene>
<proteinExistence type="predicted"/>
<evidence type="ECO:0000256" key="1">
    <source>
        <dbReference type="SAM" id="MobiDB-lite"/>
    </source>
</evidence>
<feature type="non-terminal residue" evidence="2">
    <location>
        <position position="1"/>
    </location>
</feature>
<feature type="compositionally biased region" description="Basic and acidic residues" evidence="1">
    <location>
        <begin position="125"/>
        <end position="137"/>
    </location>
</feature>